<dbReference type="PANTHER" id="PTHR46111:SF2">
    <property type="entry name" value="SAM-DEPENDENT METHYLTRANSFERASE"/>
    <property type="match status" value="1"/>
</dbReference>
<evidence type="ECO:0000313" key="8">
    <source>
        <dbReference type="Proteomes" id="UP000184609"/>
    </source>
</evidence>
<keyword evidence="8" id="KW-1185">Reference proteome</keyword>
<dbReference type="InterPro" id="IPR000878">
    <property type="entry name" value="4pyrrol_Mease"/>
</dbReference>
<name>A0A1M7ZFV1_9BACT</name>
<dbReference type="Gene3D" id="3.40.1010.10">
    <property type="entry name" value="Cobalt-precorrin-4 Transmethylase, Domain 1"/>
    <property type="match status" value="1"/>
</dbReference>
<dbReference type="Gene3D" id="3.30.950.10">
    <property type="entry name" value="Methyltransferase, Cobalt-precorrin-4 Transmethylase, Domain 2"/>
    <property type="match status" value="1"/>
</dbReference>
<dbReference type="GO" id="GO:0008168">
    <property type="term" value="F:methyltransferase activity"/>
    <property type="evidence" value="ECO:0007669"/>
    <property type="project" value="UniProtKB-KW"/>
</dbReference>
<gene>
    <name evidence="7" type="ORF">SAMN04488108_2959</name>
</gene>
<keyword evidence="5" id="KW-0949">S-adenosyl-L-methionine</keyword>
<dbReference type="InterPro" id="IPR014777">
    <property type="entry name" value="4pyrrole_Mease_sub1"/>
</dbReference>
<dbReference type="GO" id="GO:0032259">
    <property type="term" value="P:methylation"/>
    <property type="evidence" value="ECO:0007669"/>
    <property type="project" value="UniProtKB-KW"/>
</dbReference>
<proteinExistence type="predicted"/>
<dbReference type="InterPro" id="IPR008189">
    <property type="entry name" value="rRNA_ssu_MeTfrase_I"/>
</dbReference>
<dbReference type="InterPro" id="IPR014776">
    <property type="entry name" value="4pyrrole_Mease_sub2"/>
</dbReference>
<protein>
    <submittedName>
        <fullName evidence="7">16S rRNA (Cytidine1402-2'-O)-methyltransferase</fullName>
    </submittedName>
</protein>
<keyword evidence="4 7" id="KW-0808">Transferase</keyword>
<dbReference type="PIRSF" id="PIRSF005917">
    <property type="entry name" value="MTase_YraL"/>
    <property type="match status" value="1"/>
</dbReference>
<dbReference type="EMBL" id="FRXN01000004">
    <property type="protein sequence ID" value="SHO63795.1"/>
    <property type="molecule type" value="Genomic_DNA"/>
</dbReference>
<dbReference type="GO" id="GO:0006364">
    <property type="term" value="P:rRNA processing"/>
    <property type="evidence" value="ECO:0007669"/>
    <property type="project" value="UniProtKB-KW"/>
</dbReference>
<keyword evidence="3 7" id="KW-0489">Methyltransferase</keyword>
<evidence type="ECO:0000259" key="6">
    <source>
        <dbReference type="Pfam" id="PF00590"/>
    </source>
</evidence>
<accession>A0A1M7ZFV1</accession>
<dbReference type="PANTHER" id="PTHR46111">
    <property type="entry name" value="RIBOSOMAL RNA SMALL SUBUNIT METHYLTRANSFERASE I"/>
    <property type="match status" value="1"/>
</dbReference>
<keyword evidence="1" id="KW-0963">Cytoplasm</keyword>
<evidence type="ECO:0000256" key="5">
    <source>
        <dbReference type="ARBA" id="ARBA00022691"/>
    </source>
</evidence>
<evidence type="ECO:0000256" key="1">
    <source>
        <dbReference type="ARBA" id="ARBA00022490"/>
    </source>
</evidence>
<dbReference type="AlphaFoldDB" id="A0A1M7ZFV1"/>
<dbReference type="SUPFAM" id="SSF53790">
    <property type="entry name" value="Tetrapyrrole methylase"/>
    <property type="match status" value="1"/>
</dbReference>
<dbReference type="STRING" id="1073327.SAMN04488108_2959"/>
<organism evidence="7 8">
    <name type="scientific">Algoriphagus zhangzhouensis</name>
    <dbReference type="NCBI Taxonomy" id="1073327"/>
    <lineage>
        <taxon>Bacteria</taxon>
        <taxon>Pseudomonadati</taxon>
        <taxon>Bacteroidota</taxon>
        <taxon>Cytophagia</taxon>
        <taxon>Cytophagales</taxon>
        <taxon>Cyclobacteriaceae</taxon>
        <taxon>Algoriphagus</taxon>
    </lineage>
</organism>
<evidence type="ECO:0000256" key="3">
    <source>
        <dbReference type="ARBA" id="ARBA00022603"/>
    </source>
</evidence>
<evidence type="ECO:0000313" key="7">
    <source>
        <dbReference type="EMBL" id="SHO63795.1"/>
    </source>
</evidence>
<evidence type="ECO:0000256" key="2">
    <source>
        <dbReference type="ARBA" id="ARBA00022552"/>
    </source>
</evidence>
<dbReference type="CDD" id="cd11649">
    <property type="entry name" value="RsmI_like"/>
    <property type="match status" value="1"/>
</dbReference>
<keyword evidence="2" id="KW-0698">rRNA processing</keyword>
<reference evidence="8" key="1">
    <citation type="submission" date="2016-12" db="EMBL/GenBank/DDBJ databases">
        <authorList>
            <person name="Varghese N."/>
            <person name="Submissions S."/>
        </authorList>
    </citation>
    <scope>NUCLEOTIDE SEQUENCE [LARGE SCALE GENOMIC DNA]</scope>
    <source>
        <strain evidence="8">DSM 25035</strain>
    </source>
</reference>
<dbReference type="Proteomes" id="UP000184609">
    <property type="component" value="Unassembled WGS sequence"/>
</dbReference>
<dbReference type="Pfam" id="PF00590">
    <property type="entry name" value="TP_methylase"/>
    <property type="match status" value="1"/>
</dbReference>
<dbReference type="InterPro" id="IPR035996">
    <property type="entry name" value="4pyrrol_Methylase_sf"/>
</dbReference>
<feature type="domain" description="Tetrapyrrole methylase" evidence="6">
    <location>
        <begin position="30"/>
        <end position="226"/>
    </location>
</feature>
<sequence length="246" mass="27449">MNKPVNKPSKMPQGKLFLIPNVLAENTADDVITPQVREVIKNTKIFLVENMRTTRRYISSLKLGVNLEEVHMEILDKNTPPEAINRLIQPLLKGADVGIISEAGCPGIADPGALAVAHAHSRGIQVVPLSGPSSMFMALMGSGFSGQSFAFHGYIPIDKKERAQELRKLEAESLREKRAQIFMETPFRNNQLLQDVIQSLTPQTKLCIAKNITAKDELIQTKTIQEWKKSKIDLHKIPTVFIIQSF</sequence>
<evidence type="ECO:0000256" key="4">
    <source>
        <dbReference type="ARBA" id="ARBA00022679"/>
    </source>
</evidence>